<gene>
    <name evidence="3" type="ORF">LTR24_008370</name>
</gene>
<feature type="compositionally biased region" description="Polar residues" evidence="1">
    <location>
        <begin position="148"/>
        <end position="164"/>
    </location>
</feature>
<protein>
    <submittedName>
        <fullName evidence="3">Uncharacterized protein</fullName>
    </submittedName>
</protein>
<feature type="compositionally biased region" description="Basic residues" evidence="1">
    <location>
        <begin position="459"/>
        <end position="469"/>
    </location>
</feature>
<keyword evidence="2" id="KW-1133">Transmembrane helix</keyword>
<feature type="region of interest" description="Disordered" evidence="1">
    <location>
        <begin position="91"/>
        <end position="164"/>
    </location>
</feature>
<feature type="compositionally biased region" description="Polar residues" evidence="1">
    <location>
        <begin position="97"/>
        <end position="109"/>
    </location>
</feature>
<feature type="region of interest" description="Disordered" evidence="1">
    <location>
        <begin position="196"/>
        <end position="232"/>
    </location>
</feature>
<dbReference type="Proteomes" id="UP001345013">
    <property type="component" value="Unassembled WGS sequence"/>
</dbReference>
<evidence type="ECO:0000256" key="2">
    <source>
        <dbReference type="SAM" id="Phobius"/>
    </source>
</evidence>
<sequence>MFFWSWPTWAKLSFVLGGCFVIILTVASLVKLHKYFKIERLTHARTTDVEKAEIRERVRSSDEIPFGAKAMLEDPDIEGVWNSRASTPLQSPILAPRSSSHSRLSLNPFSKSRRNSSVSSLSHLDLPQRSPSNASAEAVSPFQKEPTGVSSSTMPMLSRNSQDTPWQYQVPMAYAQNQAMPRRRSVTIRATPKGDASAAGVIQDGAAPAPSDSHQKRRSRVSTDPIPVTPAHERRGRTLVLGGPAADSPMLERTPTTREALDRMEAHRKFHAAESGQLQPRPRAVVEDKASRHKHSSSDSWVVEPEPTRAVSWPITPGEVLVDFNAPQKVQTMTSPHVVPFRAFVEMHPPPKAPPKAPPSAWTDRMQGMLDEKLEAQIPKKRITIKNNHAGRNAGNLYTVVNQEEDKDEDENFTLFGTQLRRVNKGFEVLPAGSLRDASSIKDFGRAVEPLRETSNASKPRKLRKRSRSKSTEGRTSLDTVQHTKLEGTGLPLP</sequence>
<feature type="transmembrane region" description="Helical" evidence="2">
    <location>
        <begin position="12"/>
        <end position="30"/>
    </location>
</feature>
<evidence type="ECO:0000313" key="3">
    <source>
        <dbReference type="EMBL" id="KAK5080853.1"/>
    </source>
</evidence>
<feature type="compositionally biased region" description="Polar residues" evidence="1">
    <location>
        <begin position="474"/>
        <end position="483"/>
    </location>
</feature>
<keyword evidence="2" id="KW-0472">Membrane</keyword>
<comment type="caution">
    <text evidence="3">The sequence shown here is derived from an EMBL/GenBank/DDBJ whole genome shotgun (WGS) entry which is preliminary data.</text>
</comment>
<evidence type="ECO:0000313" key="4">
    <source>
        <dbReference type="Proteomes" id="UP001345013"/>
    </source>
</evidence>
<feature type="region of interest" description="Disordered" evidence="1">
    <location>
        <begin position="444"/>
        <end position="494"/>
    </location>
</feature>
<keyword evidence="4" id="KW-1185">Reference proteome</keyword>
<keyword evidence="2" id="KW-0812">Transmembrane</keyword>
<proteinExistence type="predicted"/>
<dbReference type="EMBL" id="JAVRRG010000143">
    <property type="protein sequence ID" value="KAK5080853.1"/>
    <property type="molecule type" value="Genomic_DNA"/>
</dbReference>
<name>A0ABR0K0Q4_9EURO</name>
<reference evidence="3 4" key="1">
    <citation type="submission" date="2023-08" db="EMBL/GenBank/DDBJ databases">
        <title>Black Yeasts Isolated from many extreme environments.</title>
        <authorList>
            <person name="Coleine C."/>
            <person name="Stajich J.E."/>
            <person name="Selbmann L."/>
        </authorList>
    </citation>
    <scope>NUCLEOTIDE SEQUENCE [LARGE SCALE GENOMIC DNA]</scope>
    <source>
        <strain evidence="3 4">CCFEE 5885</strain>
    </source>
</reference>
<organism evidence="3 4">
    <name type="scientific">Lithohypha guttulata</name>
    <dbReference type="NCBI Taxonomy" id="1690604"/>
    <lineage>
        <taxon>Eukaryota</taxon>
        <taxon>Fungi</taxon>
        <taxon>Dikarya</taxon>
        <taxon>Ascomycota</taxon>
        <taxon>Pezizomycotina</taxon>
        <taxon>Eurotiomycetes</taxon>
        <taxon>Chaetothyriomycetidae</taxon>
        <taxon>Chaetothyriales</taxon>
        <taxon>Trichomeriaceae</taxon>
        <taxon>Lithohypha</taxon>
    </lineage>
</organism>
<accession>A0ABR0K0Q4</accession>
<evidence type="ECO:0000256" key="1">
    <source>
        <dbReference type="SAM" id="MobiDB-lite"/>
    </source>
</evidence>